<dbReference type="RefSeq" id="WP_095519263.1">
    <property type="nucleotide sequence ID" value="NZ_NPKH01000020.1"/>
</dbReference>
<comment type="caution">
    <text evidence="1">The sequence shown here is derived from an EMBL/GenBank/DDBJ whole genome shotgun (WGS) entry which is preliminary data.</text>
</comment>
<organism evidence="1 2">
    <name type="scientific">Mesorhizobium wenxiniae</name>
    <dbReference type="NCBI Taxonomy" id="2014805"/>
    <lineage>
        <taxon>Bacteria</taxon>
        <taxon>Pseudomonadati</taxon>
        <taxon>Pseudomonadota</taxon>
        <taxon>Alphaproteobacteria</taxon>
        <taxon>Hyphomicrobiales</taxon>
        <taxon>Phyllobacteriaceae</taxon>
        <taxon>Mesorhizobium</taxon>
    </lineage>
</organism>
<dbReference type="EMBL" id="NPKH01000020">
    <property type="protein sequence ID" value="PAP95441.1"/>
    <property type="molecule type" value="Genomic_DNA"/>
</dbReference>
<evidence type="ECO:0000313" key="2">
    <source>
        <dbReference type="Proteomes" id="UP000215931"/>
    </source>
</evidence>
<sequence>MIELALLAARHELGERADGRFMQMFDYCRVHAISMLSAGPHIGCASVIPVVHHRGERFDFAARGNEAVDAVVVEALGTDEERVIDLVAWRLDRPDRPLTMFGRVGLLGLSAALNPATFFMGAALQVHDTPLGWLKSACRGCAIVVPDVAARQLRDVGGPIAASSLAQGRRIRALIDSVPRPAILVPERRAA</sequence>
<dbReference type="AlphaFoldDB" id="A0A271KHZ3"/>
<reference evidence="1 2" key="1">
    <citation type="submission" date="2017-08" db="EMBL/GenBank/DDBJ databases">
        <title>Mesorhizobium wenxinae sp. nov., a novel rhizobial species isolated from root nodules of chickpea (Cicer arietinum L.).</title>
        <authorList>
            <person name="Zhang J."/>
        </authorList>
    </citation>
    <scope>NUCLEOTIDE SEQUENCE [LARGE SCALE GENOMIC DNA]</scope>
    <source>
        <strain evidence="2">WYCCWR 10019</strain>
    </source>
</reference>
<proteinExistence type="predicted"/>
<gene>
    <name evidence="1" type="ORF">CIT31_15695</name>
</gene>
<dbReference type="Proteomes" id="UP000215931">
    <property type="component" value="Unassembled WGS sequence"/>
</dbReference>
<keyword evidence="2" id="KW-1185">Reference proteome</keyword>
<protein>
    <submittedName>
        <fullName evidence="1">Uncharacterized protein</fullName>
    </submittedName>
</protein>
<name>A0A271KHZ3_9HYPH</name>
<dbReference type="OrthoDB" id="7563142at2"/>
<accession>A0A271KHZ3</accession>
<evidence type="ECO:0000313" key="1">
    <source>
        <dbReference type="EMBL" id="PAP95441.1"/>
    </source>
</evidence>